<organism evidence="1 2">
    <name type="scientific">Candidatus Neomicrothrix subdominans</name>
    <dbReference type="NCBI Taxonomy" id="2954438"/>
    <lineage>
        <taxon>Bacteria</taxon>
        <taxon>Bacillati</taxon>
        <taxon>Actinomycetota</taxon>
        <taxon>Acidimicrobiia</taxon>
        <taxon>Acidimicrobiales</taxon>
        <taxon>Microthrixaceae</taxon>
        <taxon>Candidatus Neomicrothrix</taxon>
    </lineage>
</organism>
<comment type="caution">
    <text evidence="1">The sequence shown here is derived from an EMBL/GenBank/DDBJ whole genome shotgun (WGS) entry which is preliminary data.</text>
</comment>
<protein>
    <submittedName>
        <fullName evidence="1">Uncharacterized protein</fullName>
    </submittedName>
</protein>
<proteinExistence type="predicted"/>
<evidence type="ECO:0000313" key="2">
    <source>
        <dbReference type="Proteomes" id="UP000727993"/>
    </source>
</evidence>
<evidence type="ECO:0000313" key="1">
    <source>
        <dbReference type="EMBL" id="MBK9296730.1"/>
    </source>
</evidence>
<dbReference type="Proteomes" id="UP000727993">
    <property type="component" value="Unassembled WGS sequence"/>
</dbReference>
<name>A0A936TFL2_9ACTN</name>
<reference evidence="1 2" key="1">
    <citation type="submission" date="2020-10" db="EMBL/GenBank/DDBJ databases">
        <title>Connecting structure to function with the recovery of over 1000 high-quality activated sludge metagenome-assembled genomes encoding full-length rRNA genes using long-read sequencing.</title>
        <authorList>
            <person name="Singleton C.M."/>
            <person name="Petriglieri F."/>
            <person name="Kristensen J.M."/>
            <person name="Kirkegaard R.H."/>
            <person name="Michaelsen T.Y."/>
            <person name="Andersen M.H."/>
            <person name="Karst S.M."/>
            <person name="Dueholm M.S."/>
            <person name="Nielsen P.H."/>
            <person name="Albertsen M."/>
        </authorList>
    </citation>
    <scope>NUCLEOTIDE SEQUENCE [LARGE SCALE GENOMIC DNA]</scope>
    <source>
        <strain evidence="1">Lyne_18-Q3-R50-59_MAXAC.006</strain>
    </source>
</reference>
<dbReference type="AlphaFoldDB" id="A0A936TFL2"/>
<gene>
    <name evidence="1" type="ORF">IPN02_07785</name>
</gene>
<accession>A0A936TFL2</accession>
<sequence>MPAPILLYSGPAIAPQLARVSLWGTTPHHNLVLYDENAGMVLGAVPTDLLAVHQDGTLTVGEWQLGPEVVIDDLASQPFKPFGQSELSSNLGTKVRVLRTTTRLVLIPRAPGNPADAVTLPLGRLRAIGQERIVLTWWGERFGFVGGSGCGPCERAAAKLAGVGL</sequence>
<dbReference type="EMBL" id="JADJZA010000005">
    <property type="protein sequence ID" value="MBK9296730.1"/>
    <property type="molecule type" value="Genomic_DNA"/>
</dbReference>